<keyword evidence="5" id="KW-1185">Reference proteome</keyword>
<dbReference type="EMBL" id="JAUDCK010000011">
    <property type="protein sequence ID" value="MDM8195620.1"/>
    <property type="molecule type" value="Genomic_DNA"/>
</dbReference>
<dbReference type="PANTHER" id="PTHR30295:SF0">
    <property type="entry name" value="BACTERIOFERRITIN"/>
    <property type="match status" value="1"/>
</dbReference>
<keyword evidence="2" id="KW-0408">Iron</keyword>
<keyword evidence="1" id="KW-0409">Iron storage</keyword>
<dbReference type="InterPro" id="IPR008331">
    <property type="entry name" value="Ferritin_DPS_dom"/>
</dbReference>
<proteinExistence type="predicted"/>
<organism evidence="4 5">
    <name type="scientific">Massilimicrobiota timonensis</name>
    <dbReference type="NCBI Taxonomy" id="1776392"/>
    <lineage>
        <taxon>Bacteria</taxon>
        <taxon>Bacillati</taxon>
        <taxon>Bacillota</taxon>
        <taxon>Erysipelotrichia</taxon>
        <taxon>Erysipelotrichales</taxon>
        <taxon>Erysipelotrichaceae</taxon>
        <taxon>Massilimicrobiota</taxon>
    </lineage>
</organism>
<dbReference type="Pfam" id="PF00210">
    <property type="entry name" value="Ferritin"/>
    <property type="match status" value="1"/>
</dbReference>
<dbReference type="PANTHER" id="PTHR30295">
    <property type="entry name" value="BACTERIOFERRITIN"/>
    <property type="match status" value="1"/>
</dbReference>
<comment type="caution">
    <text evidence="4">The sequence shown here is derived from an EMBL/GenBank/DDBJ whole genome shotgun (WGS) entry which is preliminary data.</text>
</comment>
<gene>
    <name evidence="4" type="ORF">QUV98_04735</name>
</gene>
<dbReference type="InterPro" id="IPR009078">
    <property type="entry name" value="Ferritin-like_SF"/>
</dbReference>
<evidence type="ECO:0000256" key="2">
    <source>
        <dbReference type="ARBA" id="ARBA00023004"/>
    </source>
</evidence>
<dbReference type="CDD" id="cd07908">
    <property type="entry name" value="Mn_catalase_like"/>
    <property type="match status" value="1"/>
</dbReference>
<evidence type="ECO:0000313" key="4">
    <source>
        <dbReference type="EMBL" id="MDM8195620.1"/>
    </source>
</evidence>
<feature type="domain" description="Ferritin/DPS" evidence="3">
    <location>
        <begin position="34"/>
        <end position="163"/>
    </location>
</feature>
<accession>A0ABT7UHK1</accession>
<dbReference type="SUPFAM" id="SSF47240">
    <property type="entry name" value="Ferritin-like"/>
    <property type="match status" value="1"/>
</dbReference>
<protein>
    <submittedName>
        <fullName evidence="4">Ferritin-like domain-containing protein</fullName>
    </submittedName>
</protein>
<dbReference type="RefSeq" id="WP_289527512.1">
    <property type="nucleotide sequence ID" value="NZ_JAUDCK010000011.1"/>
</dbReference>
<evidence type="ECO:0000256" key="1">
    <source>
        <dbReference type="ARBA" id="ARBA00022434"/>
    </source>
</evidence>
<reference evidence="5" key="1">
    <citation type="submission" date="2023-06" db="EMBL/GenBank/DDBJ databases">
        <title>Identification and characterization of horizontal gene transfer across gut microbiota members of farm animals based on homology search.</title>
        <authorList>
            <person name="Zeman M."/>
            <person name="Kubasova T."/>
            <person name="Jahodarova E."/>
            <person name="Nykrynova M."/>
            <person name="Rychlik I."/>
        </authorList>
    </citation>
    <scope>NUCLEOTIDE SEQUENCE [LARGE SCALE GENOMIC DNA]</scope>
    <source>
        <strain evidence="5">ET341</strain>
    </source>
</reference>
<evidence type="ECO:0000313" key="5">
    <source>
        <dbReference type="Proteomes" id="UP001529275"/>
    </source>
</evidence>
<name>A0ABT7UHK1_9FIRM</name>
<evidence type="ECO:0000259" key="3">
    <source>
        <dbReference type="Pfam" id="PF00210"/>
    </source>
</evidence>
<dbReference type="InterPro" id="IPR012347">
    <property type="entry name" value="Ferritin-like"/>
</dbReference>
<dbReference type="Gene3D" id="1.20.1260.10">
    <property type="match status" value="1"/>
</dbReference>
<sequence>MNYFINKPYPEMTDIKENPQYASLMLSNLAGLYSEMNAISLYFYNHVILKDVWPELSVAMEKISIVEMHHLDIFAHLAYHLGADPRLWDCQQGCLEYWSPGYNVYPSHLKSLLENAIIQEQNTIAIYQQQITCIKERTIQKILHRIIEDEELHIQIFEYFLNEYLQNSSEIEKGRFI</sequence>
<dbReference type="Proteomes" id="UP001529275">
    <property type="component" value="Unassembled WGS sequence"/>
</dbReference>